<feature type="domain" description="Flagellin C-terminal" evidence="4">
    <location>
        <begin position="209"/>
        <end position="293"/>
    </location>
</feature>
<comment type="subcellular location">
    <subcellularLocation>
        <location evidence="1">Bacterial flagellum</location>
    </subcellularLocation>
</comment>
<dbReference type="PANTHER" id="PTHR42792">
    <property type="entry name" value="FLAGELLIN"/>
    <property type="match status" value="1"/>
</dbReference>
<gene>
    <name evidence="5" type="ORF">Q428_05975</name>
</gene>
<keyword evidence="5" id="KW-0282">Flagellum</keyword>
<proteinExistence type="inferred from homology"/>
<dbReference type="Pfam" id="PF00700">
    <property type="entry name" value="Flagellin_C"/>
    <property type="match status" value="1"/>
</dbReference>
<dbReference type="EMBL" id="AZQP01000013">
    <property type="protein sequence ID" value="EYE88791.1"/>
    <property type="molecule type" value="Genomic_DNA"/>
</dbReference>
<dbReference type="Proteomes" id="UP000019681">
    <property type="component" value="Unassembled WGS sequence"/>
</dbReference>
<dbReference type="Gene3D" id="6.10.10.10">
    <property type="entry name" value="Flagellar export chaperone, C-terminal domain"/>
    <property type="match status" value="1"/>
</dbReference>
<keyword evidence="5" id="KW-0966">Cell projection</keyword>
<dbReference type="PANTHER" id="PTHR42792:SF2">
    <property type="entry name" value="FLAGELLIN"/>
    <property type="match status" value="1"/>
</dbReference>
<dbReference type="GO" id="GO:0005198">
    <property type="term" value="F:structural molecule activity"/>
    <property type="evidence" value="ECO:0007669"/>
    <property type="project" value="InterPro"/>
</dbReference>
<evidence type="ECO:0000259" key="4">
    <source>
        <dbReference type="Pfam" id="PF00700"/>
    </source>
</evidence>
<keyword evidence="3" id="KW-0975">Bacterial flagellum</keyword>
<reference evidence="5 6" key="1">
    <citation type="journal article" date="2014" name="Genome Announc.">
        <title>Draft Genome Sequence of Fervidicella metallireducens Strain AeBT, an Iron-Reducing Thermoanaerobe from the Great Artesian Basin.</title>
        <authorList>
            <person name="Patel B.K."/>
        </authorList>
    </citation>
    <scope>NUCLEOTIDE SEQUENCE [LARGE SCALE GENOMIC DNA]</scope>
    <source>
        <strain evidence="5 6">AeB</strain>
    </source>
</reference>
<accession>A0A017RVZ0</accession>
<dbReference type="SUPFAM" id="SSF64518">
    <property type="entry name" value="Phase 1 flagellin"/>
    <property type="match status" value="1"/>
</dbReference>
<comment type="caution">
    <text evidence="5">The sequence shown here is derived from an EMBL/GenBank/DDBJ whole genome shotgun (WGS) entry which is preliminary data.</text>
</comment>
<evidence type="ECO:0000313" key="5">
    <source>
        <dbReference type="EMBL" id="EYE88791.1"/>
    </source>
</evidence>
<comment type="similarity">
    <text evidence="2">Belongs to the bacterial flagellin family.</text>
</comment>
<evidence type="ECO:0000256" key="3">
    <source>
        <dbReference type="ARBA" id="ARBA00023143"/>
    </source>
</evidence>
<dbReference type="GO" id="GO:0009288">
    <property type="term" value="C:bacterial-type flagellum"/>
    <property type="evidence" value="ECO:0007669"/>
    <property type="project" value="UniProtKB-SubCell"/>
</dbReference>
<dbReference type="InterPro" id="IPR046358">
    <property type="entry name" value="Flagellin_C"/>
</dbReference>
<evidence type="ECO:0000256" key="1">
    <source>
        <dbReference type="ARBA" id="ARBA00004365"/>
    </source>
</evidence>
<dbReference type="InterPro" id="IPR001492">
    <property type="entry name" value="Flagellin"/>
</dbReference>
<organism evidence="5 6">
    <name type="scientific">Fervidicella metallireducens AeB</name>
    <dbReference type="NCBI Taxonomy" id="1403537"/>
    <lineage>
        <taxon>Bacteria</taxon>
        <taxon>Bacillati</taxon>
        <taxon>Bacillota</taxon>
        <taxon>Clostridia</taxon>
        <taxon>Eubacteriales</taxon>
        <taxon>Clostridiaceae</taxon>
        <taxon>Fervidicella</taxon>
    </lineage>
</organism>
<protein>
    <submittedName>
        <fullName evidence="5">Flagellin</fullName>
    </submittedName>
</protein>
<dbReference type="STRING" id="1403537.Q428_05975"/>
<sequence>MGDDFYDMPTWFKEGTAEFIPGADERLKIDGLANAKARAKQLINGAAWSGTSLDYSAAYLAVKVAASNLSGVNSFKDILSDIKNSDDSGDNTIQAILGRTTFGDITDFENAIDAASFDLDDDDVGSISGSAHGGSSKNAKDVIPTGGLNDNPTNFNVIFPTSISFSASLKIQLGANIGQTMDIDLFSVNSGSLGLGSVNVTTAPQEAITKFDDAIKSISTKRANLGAVQNRLEHALAVNENTQENLTASESRIRDVDMAKEMMAFSKKNILTQAAQAILAQANQQPQGVLQLLR</sequence>
<evidence type="ECO:0000313" key="6">
    <source>
        <dbReference type="Proteomes" id="UP000019681"/>
    </source>
</evidence>
<keyword evidence="5" id="KW-0969">Cilium</keyword>
<dbReference type="Gene3D" id="1.20.1330.10">
    <property type="entry name" value="f41 fragment of flagellin, N-terminal domain"/>
    <property type="match status" value="1"/>
</dbReference>
<dbReference type="InterPro" id="IPR042187">
    <property type="entry name" value="Flagellin_C_sub2"/>
</dbReference>
<name>A0A017RVZ0_9CLOT</name>
<evidence type="ECO:0000256" key="2">
    <source>
        <dbReference type="ARBA" id="ARBA00005709"/>
    </source>
</evidence>
<dbReference type="AlphaFoldDB" id="A0A017RVZ0"/>
<keyword evidence="6" id="KW-1185">Reference proteome</keyword>